<name>A0A7W7CGY1_9PSEU</name>
<feature type="transmembrane region" description="Helical" evidence="1">
    <location>
        <begin position="39"/>
        <end position="60"/>
    </location>
</feature>
<dbReference type="Proteomes" id="UP000533598">
    <property type="component" value="Unassembled WGS sequence"/>
</dbReference>
<reference evidence="2 3" key="1">
    <citation type="submission" date="2020-08" db="EMBL/GenBank/DDBJ databases">
        <title>Sequencing the genomes of 1000 actinobacteria strains.</title>
        <authorList>
            <person name="Klenk H.-P."/>
        </authorList>
    </citation>
    <scope>NUCLEOTIDE SEQUENCE [LARGE SCALE GENOMIC DNA]</scope>
    <source>
        <strain evidence="2 3">DSM 44230</strain>
    </source>
</reference>
<keyword evidence="1" id="KW-1133">Transmembrane helix</keyword>
<sequence>MRWVLGAIGAGLLGWGAILLLPLLFTSLGDTVSLGGWLIGGPILHDAVIAPVVGLLGLAISHRVGRAWRTPVITGLVVSAVLVTLSVPWLWRTFAPYVNPGLHDRNVLLGLVIALGVVWLAVLAAGLLNRRRVSAAPPVDG</sequence>
<evidence type="ECO:0000313" key="2">
    <source>
        <dbReference type="EMBL" id="MBB4680747.1"/>
    </source>
</evidence>
<evidence type="ECO:0000313" key="3">
    <source>
        <dbReference type="Proteomes" id="UP000533598"/>
    </source>
</evidence>
<evidence type="ECO:0000256" key="1">
    <source>
        <dbReference type="SAM" id="Phobius"/>
    </source>
</evidence>
<keyword evidence="1" id="KW-0472">Membrane</keyword>
<feature type="transmembrane region" description="Helical" evidence="1">
    <location>
        <begin position="107"/>
        <end position="128"/>
    </location>
</feature>
<keyword evidence="1" id="KW-0812">Transmembrane</keyword>
<protein>
    <submittedName>
        <fullName evidence="2">Uncharacterized protein</fullName>
    </submittedName>
</protein>
<organism evidence="2 3">
    <name type="scientific">Crossiella cryophila</name>
    <dbReference type="NCBI Taxonomy" id="43355"/>
    <lineage>
        <taxon>Bacteria</taxon>
        <taxon>Bacillati</taxon>
        <taxon>Actinomycetota</taxon>
        <taxon>Actinomycetes</taxon>
        <taxon>Pseudonocardiales</taxon>
        <taxon>Pseudonocardiaceae</taxon>
        <taxon>Crossiella</taxon>
    </lineage>
</organism>
<proteinExistence type="predicted"/>
<feature type="transmembrane region" description="Helical" evidence="1">
    <location>
        <begin position="72"/>
        <end position="91"/>
    </location>
</feature>
<dbReference type="AlphaFoldDB" id="A0A7W7CGY1"/>
<dbReference type="RefSeq" id="WP_185006779.1">
    <property type="nucleotide sequence ID" value="NZ_BAAAUI010000038.1"/>
</dbReference>
<dbReference type="EMBL" id="JACHMH010000001">
    <property type="protein sequence ID" value="MBB4680747.1"/>
    <property type="molecule type" value="Genomic_DNA"/>
</dbReference>
<accession>A0A7W7CGY1</accession>
<gene>
    <name evidence="2" type="ORF">HNR67_006865</name>
</gene>
<keyword evidence="3" id="KW-1185">Reference proteome</keyword>
<comment type="caution">
    <text evidence="2">The sequence shown here is derived from an EMBL/GenBank/DDBJ whole genome shotgun (WGS) entry which is preliminary data.</text>
</comment>